<protein>
    <submittedName>
        <fullName evidence="1">Uncharacterized protein</fullName>
    </submittedName>
</protein>
<keyword evidence="2" id="KW-1185">Reference proteome</keyword>
<dbReference type="Proteomes" id="UP000814033">
    <property type="component" value="Unassembled WGS sequence"/>
</dbReference>
<reference evidence="1" key="1">
    <citation type="submission" date="2021-02" db="EMBL/GenBank/DDBJ databases">
        <authorList>
            <consortium name="DOE Joint Genome Institute"/>
            <person name="Ahrendt S."/>
            <person name="Looney B.P."/>
            <person name="Miyauchi S."/>
            <person name="Morin E."/>
            <person name="Drula E."/>
            <person name="Courty P.E."/>
            <person name="Chicoki N."/>
            <person name="Fauchery L."/>
            <person name="Kohler A."/>
            <person name="Kuo A."/>
            <person name="Labutti K."/>
            <person name="Pangilinan J."/>
            <person name="Lipzen A."/>
            <person name="Riley R."/>
            <person name="Andreopoulos W."/>
            <person name="He G."/>
            <person name="Johnson J."/>
            <person name="Barry K.W."/>
            <person name="Grigoriev I.V."/>
            <person name="Nagy L."/>
            <person name="Hibbett D."/>
            <person name="Henrissat B."/>
            <person name="Matheny P.B."/>
            <person name="Labbe J."/>
            <person name="Martin F."/>
        </authorList>
    </citation>
    <scope>NUCLEOTIDE SEQUENCE</scope>
    <source>
        <strain evidence="1">FP105234-sp</strain>
    </source>
</reference>
<organism evidence="1 2">
    <name type="scientific">Auriscalpium vulgare</name>
    <dbReference type="NCBI Taxonomy" id="40419"/>
    <lineage>
        <taxon>Eukaryota</taxon>
        <taxon>Fungi</taxon>
        <taxon>Dikarya</taxon>
        <taxon>Basidiomycota</taxon>
        <taxon>Agaricomycotina</taxon>
        <taxon>Agaricomycetes</taxon>
        <taxon>Russulales</taxon>
        <taxon>Auriscalpiaceae</taxon>
        <taxon>Auriscalpium</taxon>
    </lineage>
</organism>
<proteinExistence type="predicted"/>
<comment type="caution">
    <text evidence="1">The sequence shown here is derived from an EMBL/GenBank/DDBJ whole genome shotgun (WGS) entry which is preliminary data.</text>
</comment>
<evidence type="ECO:0000313" key="2">
    <source>
        <dbReference type="Proteomes" id="UP000814033"/>
    </source>
</evidence>
<dbReference type="EMBL" id="MU275975">
    <property type="protein sequence ID" value="KAI0044647.1"/>
    <property type="molecule type" value="Genomic_DNA"/>
</dbReference>
<accession>A0ACB8RLI4</accession>
<evidence type="ECO:0000313" key="1">
    <source>
        <dbReference type="EMBL" id="KAI0044647.1"/>
    </source>
</evidence>
<sequence>MPVIPLDPQLMVIEWVYRAPQRFGVDYQTLRACALVCKAWTPVAQRLLFRRIPNTIGLTSTSTLPVEPLLLTLRANQRLASFVRSIHIDINSESNYLSDAAESLALLGLCADVQHISLNCFSTSSTFTPTLEEHLRALPVSPVFFTLFADVSIANRITSIWPSVHTLKIGGLYGDGLWEYGLHNPILVSVPPNVRSLSVHTDGSVDTDGVPWKFTSDCDLSELRELEMQLPLWRTEFSVNMLLASGVLPQLRFLGVFGCIPTQDALDQLTQLHTLVFTDLYTRAVVLPGSLCNLAYHGLAYSELQPGYRDRTTPHMLDMLGKAPALRRLTMPDGMSDGLRAKFDEVCANRGIEIVTFAGRRSYKRGVDVD</sequence>
<reference evidence="1" key="2">
    <citation type="journal article" date="2022" name="New Phytol.">
        <title>Evolutionary transition to the ectomycorrhizal habit in the genomes of a hyperdiverse lineage of mushroom-forming fungi.</title>
        <authorList>
            <person name="Looney B."/>
            <person name="Miyauchi S."/>
            <person name="Morin E."/>
            <person name="Drula E."/>
            <person name="Courty P.E."/>
            <person name="Kohler A."/>
            <person name="Kuo A."/>
            <person name="LaButti K."/>
            <person name="Pangilinan J."/>
            <person name="Lipzen A."/>
            <person name="Riley R."/>
            <person name="Andreopoulos W."/>
            <person name="He G."/>
            <person name="Johnson J."/>
            <person name="Nolan M."/>
            <person name="Tritt A."/>
            <person name="Barry K.W."/>
            <person name="Grigoriev I.V."/>
            <person name="Nagy L.G."/>
            <person name="Hibbett D."/>
            <person name="Henrissat B."/>
            <person name="Matheny P.B."/>
            <person name="Labbe J."/>
            <person name="Martin F.M."/>
        </authorList>
    </citation>
    <scope>NUCLEOTIDE SEQUENCE</scope>
    <source>
        <strain evidence="1">FP105234-sp</strain>
    </source>
</reference>
<gene>
    <name evidence="1" type="ORF">FA95DRAFT_1561978</name>
</gene>
<name>A0ACB8RLI4_9AGAM</name>